<dbReference type="EMBL" id="JAACJP010000056">
    <property type="protein sequence ID" value="KAF5369188.1"/>
    <property type="molecule type" value="Genomic_DNA"/>
</dbReference>
<dbReference type="InterPro" id="IPR045341">
    <property type="entry name" value="DUF6532"/>
</dbReference>
<organism evidence="3 4">
    <name type="scientific">Tricholomella constricta</name>
    <dbReference type="NCBI Taxonomy" id="117010"/>
    <lineage>
        <taxon>Eukaryota</taxon>
        <taxon>Fungi</taxon>
        <taxon>Dikarya</taxon>
        <taxon>Basidiomycota</taxon>
        <taxon>Agaricomycotina</taxon>
        <taxon>Agaricomycetes</taxon>
        <taxon>Agaricomycetidae</taxon>
        <taxon>Agaricales</taxon>
        <taxon>Tricholomatineae</taxon>
        <taxon>Lyophyllaceae</taxon>
        <taxon>Tricholomella</taxon>
    </lineage>
</organism>
<feature type="compositionally biased region" description="Polar residues" evidence="1">
    <location>
        <begin position="24"/>
        <end position="33"/>
    </location>
</feature>
<evidence type="ECO:0000313" key="3">
    <source>
        <dbReference type="EMBL" id="KAF5369188.1"/>
    </source>
</evidence>
<keyword evidence="4" id="KW-1185">Reference proteome</keyword>
<name>A0A8H5LTP6_9AGAR</name>
<evidence type="ECO:0000256" key="1">
    <source>
        <dbReference type="SAM" id="MobiDB-lite"/>
    </source>
</evidence>
<feature type="compositionally biased region" description="Low complexity" evidence="1">
    <location>
        <begin position="185"/>
        <end position="198"/>
    </location>
</feature>
<reference evidence="3 4" key="1">
    <citation type="journal article" date="2020" name="ISME J.">
        <title>Uncovering the hidden diversity of litter-decomposition mechanisms in mushroom-forming fungi.</title>
        <authorList>
            <person name="Floudas D."/>
            <person name="Bentzer J."/>
            <person name="Ahren D."/>
            <person name="Johansson T."/>
            <person name="Persson P."/>
            <person name="Tunlid A."/>
        </authorList>
    </citation>
    <scope>NUCLEOTIDE SEQUENCE [LARGE SCALE GENOMIC DNA]</scope>
    <source>
        <strain evidence="3 4">CBS 661.87</strain>
    </source>
</reference>
<dbReference type="OrthoDB" id="3257342at2759"/>
<dbReference type="Proteomes" id="UP000565441">
    <property type="component" value="Unassembled WGS sequence"/>
</dbReference>
<feature type="compositionally biased region" description="Acidic residues" evidence="1">
    <location>
        <begin position="159"/>
        <end position="168"/>
    </location>
</feature>
<feature type="region of interest" description="Disordered" evidence="1">
    <location>
        <begin position="1"/>
        <end position="49"/>
    </location>
</feature>
<comment type="caution">
    <text evidence="3">The sequence shown here is derived from an EMBL/GenBank/DDBJ whole genome shotgun (WGS) entry which is preliminary data.</text>
</comment>
<gene>
    <name evidence="3" type="ORF">D9615_009950</name>
</gene>
<feature type="compositionally biased region" description="Basic and acidic residues" evidence="1">
    <location>
        <begin position="39"/>
        <end position="49"/>
    </location>
</feature>
<evidence type="ECO:0000313" key="4">
    <source>
        <dbReference type="Proteomes" id="UP000565441"/>
    </source>
</evidence>
<protein>
    <recommendedName>
        <fullName evidence="2">DUF6532 domain-containing protein</fullName>
    </recommendedName>
</protein>
<proteinExistence type="predicted"/>
<dbReference type="Pfam" id="PF20149">
    <property type="entry name" value="DUF6532"/>
    <property type="match status" value="1"/>
</dbReference>
<accession>A0A8H5LTP6</accession>
<evidence type="ECO:0000259" key="2">
    <source>
        <dbReference type="Pfam" id="PF20149"/>
    </source>
</evidence>
<feature type="region of interest" description="Disordered" evidence="1">
    <location>
        <begin position="94"/>
        <end position="235"/>
    </location>
</feature>
<feature type="domain" description="DUF6532" evidence="2">
    <location>
        <begin position="266"/>
        <end position="458"/>
    </location>
</feature>
<sequence>MSGTSSTKVSKVAKPVVTARKTANPANDTSNKENYAMAHRRETRDRRLTEKVAQQIRDEEVAAAKKASLAARRVARAKKVQYKLDKASGITQDVDNSDLEERHDTVFTSRTVPSKPAGVSGRSQAVVATATPAIKRHGKVPPPPSGRYEETNLESDGLSTDDNDDDDEPRGRPMRRRTGGGRHVSSSLSASSGDSPAAFDNSPPPSPLPLGSLSPTTASNKRNRKEDSDEDEDTLVFVKAQKITDNTGRPKASDYDDVGKEVILAAANIYRCLISTIDGFPDSAMEIKFVKMAWNRANEDAQIIPMELTPSIGKIIKQRGSQLRGEAKNKITALVETMYGFGSGHRTKTIKANRKLAEELKFEKGYIYKVLTEDSRKGIYQHPIIQMGVSKLWFNNKRDEGVIYSDMFDPMPVPAIALILTTIECSIDEWTTGTKTDVTYYADDYREIYKKHIASLEMFGEETRQHKLLERLQKRLHNYGRLDAGAPPVAFSDIPAIPISAFKAALKEYEEDPATDDDGEMEL</sequence>
<dbReference type="AlphaFoldDB" id="A0A8H5LTP6"/>